<dbReference type="GO" id="GO:0005886">
    <property type="term" value="C:plasma membrane"/>
    <property type="evidence" value="ECO:0007669"/>
    <property type="project" value="UniProtKB-SubCell"/>
</dbReference>
<organism evidence="10 11">
    <name type="scientific">Nocardiopsis dassonvillei (strain ATCC 23218 / DSM 43111 / CIP 107115 / JCM 7437 / KCTC 9190 / NBRC 14626 / NCTC 10488 / NRRL B-5397 / IMRU 509)</name>
    <name type="common">Actinomadura dassonvillei</name>
    <dbReference type="NCBI Taxonomy" id="446468"/>
    <lineage>
        <taxon>Bacteria</taxon>
        <taxon>Bacillati</taxon>
        <taxon>Actinomycetota</taxon>
        <taxon>Actinomycetes</taxon>
        <taxon>Streptosporangiales</taxon>
        <taxon>Nocardiopsidaceae</taxon>
        <taxon>Nocardiopsis</taxon>
    </lineage>
</organism>
<feature type="transmembrane region" description="Helical" evidence="8">
    <location>
        <begin position="214"/>
        <end position="231"/>
    </location>
</feature>
<keyword evidence="11" id="KW-1185">Reference proteome</keyword>
<feature type="transmembrane region" description="Helical" evidence="8">
    <location>
        <begin position="389"/>
        <end position="410"/>
    </location>
</feature>
<evidence type="ECO:0000256" key="6">
    <source>
        <dbReference type="ARBA" id="ARBA00023136"/>
    </source>
</evidence>
<dbReference type="SUPFAM" id="SSF103473">
    <property type="entry name" value="MFS general substrate transporter"/>
    <property type="match status" value="1"/>
</dbReference>
<dbReference type="AlphaFoldDB" id="D7B1A0"/>
<feature type="transmembrane region" description="Helical" evidence="8">
    <location>
        <begin position="114"/>
        <end position="131"/>
    </location>
</feature>
<keyword evidence="4 8" id="KW-0812">Transmembrane</keyword>
<dbReference type="Pfam" id="PF07690">
    <property type="entry name" value="MFS_1"/>
    <property type="match status" value="1"/>
</dbReference>
<keyword evidence="5 8" id="KW-1133">Transmembrane helix</keyword>
<sequence>MSPARQPRRNGHGSGSGHGKSGDRAGIGNGSGAGSESEPGNGAGNRAGNESGNGNRAVAGSGNVLSRTTARGAAALRDVCGLPALPLLLIGSQFAFNVGFFAVLPYLADHLGGALGLAGWLVGLVLGLRTFSQQGLFVVGGTLTDRFGARPVVLAGCALRVAGFCWLGFAQGTASVIASVLLIGFAAALFSPAVETEIVRQAVRHERRTGEPRTRMLALFSVAGQAGTLVGPPLGALLLLGGFRAACLAGAAVFAAVLAGHLRLMPRTAPGAPASADRGTPRLREGLRLLLGNRRFLALSLAYSGYLLAYNQLYLALPAEVERATGSQTALGWLLAWASLLYIATQVPMLRWASARLTRRATLVWGLALICLGFAGAAASMPVGALGGLVPSAVFVTALTLGQVLIVPTVRAWIPDLVEDRHLGLFTGALSSLSGLVVLLGSVPAGALLDLGGPLPWLLLALVPLAGAVLAPGRGRP</sequence>
<comment type="subcellular location">
    <subcellularLocation>
        <location evidence="1">Cell membrane</location>
        <topology evidence="1">Multi-pass membrane protein</topology>
    </subcellularLocation>
</comment>
<feature type="compositionally biased region" description="Basic residues" evidence="7">
    <location>
        <begin position="1"/>
        <end position="11"/>
    </location>
</feature>
<feature type="transmembrane region" description="Helical" evidence="8">
    <location>
        <begin position="422"/>
        <end position="443"/>
    </location>
</feature>
<dbReference type="PROSITE" id="PS50850">
    <property type="entry name" value="MFS"/>
    <property type="match status" value="1"/>
</dbReference>
<keyword evidence="3" id="KW-1003">Cell membrane</keyword>
<dbReference type="OrthoDB" id="3285778at2"/>
<dbReference type="HOGENOM" id="CLU_001265_60_2_11"/>
<dbReference type="Proteomes" id="UP000002219">
    <property type="component" value="Chromosome 1"/>
</dbReference>
<evidence type="ECO:0000256" key="2">
    <source>
        <dbReference type="ARBA" id="ARBA00022448"/>
    </source>
</evidence>
<accession>D7B1A0</accession>
<evidence type="ECO:0000313" key="11">
    <source>
        <dbReference type="Proteomes" id="UP000002219"/>
    </source>
</evidence>
<dbReference type="EMBL" id="CP002040">
    <property type="protein sequence ID" value="ADH66491.1"/>
    <property type="molecule type" value="Genomic_DNA"/>
</dbReference>
<dbReference type="KEGG" id="nda:Ndas_1048"/>
<proteinExistence type="predicted"/>
<dbReference type="STRING" id="446468.Ndas_1048"/>
<evidence type="ECO:0000256" key="3">
    <source>
        <dbReference type="ARBA" id="ARBA00022475"/>
    </source>
</evidence>
<feature type="transmembrane region" description="Helical" evidence="8">
    <location>
        <begin position="176"/>
        <end position="194"/>
    </location>
</feature>
<dbReference type="PANTHER" id="PTHR23517:SF2">
    <property type="entry name" value="MULTIDRUG RESISTANCE PROTEIN MDTH"/>
    <property type="match status" value="1"/>
</dbReference>
<evidence type="ECO:0000256" key="1">
    <source>
        <dbReference type="ARBA" id="ARBA00004651"/>
    </source>
</evidence>
<protein>
    <submittedName>
        <fullName evidence="10">Major facilitator superfamily MFS_1</fullName>
    </submittedName>
</protein>
<dbReference type="Gene3D" id="1.20.1250.20">
    <property type="entry name" value="MFS general substrate transporter like domains"/>
    <property type="match status" value="1"/>
</dbReference>
<name>D7B1A0_NOCDD</name>
<feature type="domain" description="Major facilitator superfamily (MFS) profile" evidence="9">
    <location>
        <begin position="79"/>
        <end position="477"/>
    </location>
</feature>
<dbReference type="InterPro" id="IPR036259">
    <property type="entry name" value="MFS_trans_sf"/>
</dbReference>
<feature type="transmembrane region" description="Helical" evidence="8">
    <location>
        <begin position="296"/>
        <end position="317"/>
    </location>
</feature>
<evidence type="ECO:0000256" key="7">
    <source>
        <dbReference type="SAM" id="MobiDB-lite"/>
    </source>
</evidence>
<evidence type="ECO:0000256" key="4">
    <source>
        <dbReference type="ARBA" id="ARBA00022692"/>
    </source>
</evidence>
<feature type="transmembrane region" description="Helical" evidence="8">
    <location>
        <begin position="152"/>
        <end position="170"/>
    </location>
</feature>
<feature type="transmembrane region" description="Helical" evidence="8">
    <location>
        <begin position="237"/>
        <end position="259"/>
    </location>
</feature>
<evidence type="ECO:0000259" key="9">
    <source>
        <dbReference type="PROSITE" id="PS50850"/>
    </source>
</evidence>
<evidence type="ECO:0000256" key="8">
    <source>
        <dbReference type="SAM" id="Phobius"/>
    </source>
</evidence>
<dbReference type="PANTHER" id="PTHR23517">
    <property type="entry name" value="RESISTANCE PROTEIN MDTM, PUTATIVE-RELATED-RELATED"/>
    <property type="match status" value="1"/>
</dbReference>
<keyword evidence="2" id="KW-0813">Transport</keyword>
<dbReference type="InterPro" id="IPR020846">
    <property type="entry name" value="MFS_dom"/>
</dbReference>
<evidence type="ECO:0000313" key="10">
    <source>
        <dbReference type="EMBL" id="ADH66491.1"/>
    </source>
</evidence>
<feature type="transmembrane region" description="Helical" evidence="8">
    <location>
        <begin position="87"/>
        <end position="108"/>
    </location>
</feature>
<dbReference type="InterPro" id="IPR050171">
    <property type="entry name" value="MFS_Transporters"/>
</dbReference>
<dbReference type="eggNOG" id="COG2211">
    <property type="taxonomic scope" value="Bacteria"/>
</dbReference>
<feature type="transmembrane region" description="Helical" evidence="8">
    <location>
        <begin position="455"/>
        <end position="473"/>
    </location>
</feature>
<keyword evidence="6 8" id="KW-0472">Membrane</keyword>
<feature type="region of interest" description="Disordered" evidence="7">
    <location>
        <begin position="1"/>
        <end position="60"/>
    </location>
</feature>
<dbReference type="GO" id="GO:0022857">
    <property type="term" value="F:transmembrane transporter activity"/>
    <property type="evidence" value="ECO:0007669"/>
    <property type="project" value="InterPro"/>
</dbReference>
<feature type="transmembrane region" description="Helical" evidence="8">
    <location>
        <begin position="329"/>
        <end position="350"/>
    </location>
</feature>
<evidence type="ECO:0000256" key="5">
    <source>
        <dbReference type="ARBA" id="ARBA00022989"/>
    </source>
</evidence>
<dbReference type="InterPro" id="IPR011701">
    <property type="entry name" value="MFS"/>
</dbReference>
<feature type="transmembrane region" description="Helical" evidence="8">
    <location>
        <begin position="362"/>
        <end position="383"/>
    </location>
</feature>
<reference evidence="10 11" key="1">
    <citation type="journal article" date="2010" name="Stand. Genomic Sci.">
        <title>Complete genome sequence of Nocardiopsis dassonvillei type strain (IMRU 509).</title>
        <authorList>
            <person name="Sun H."/>
            <person name="Lapidus A."/>
            <person name="Nolan M."/>
            <person name="Lucas S."/>
            <person name="Del Rio T.G."/>
            <person name="Tice H."/>
            <person name="Cheng J.F."/>
            <person name="Tapia R."/>
            <person name="Han C."/>
            <person name="Goodwin L."/>
            <person name="Pitluck S."/>
            <person name="Pagani I."/>
            <person name="Ivanova N."/>
            <person name="Mavromatis K."/>
            <person name="Mikhailova N."/>
            <person name="Pati A."/>
            <person name="Chen A."/>
            <person name="Palaniappan K."/>
            <person name="Land M."/>
            <person name="Hauser L."/>
            <person name="Chang Y.J."/>
            <person name="Jeffries C.D."/>
            <person name="Djao O.D."/>
            <person name="Rohde M."/>
            <person name="Sikorski J."/>
            <person name="Goker M."/>
            <person name="Woyke T."/>
            <person name="Bristow J."/>
            <person name="Eisen J.A."/>
            <person name="Markowitz V."/>
            <person name="Hugenholtz P."/>
            <person name="Kyrpides N.C."/>
            <person name="Klenk H.P."/>
        </authorList>
    </citation>
    <scope>NUCLEOTIDE SEQUENCE [LARGE SCALE GENOMIC DNA]</scope>
    <source>
        <strain evidence="11">ATCC 23218 / DSM 43111 / CIP 107115 / JCM 7437 / KCTC 9190 / NBRC 14626 / NCTC 10488 / NRRL B-5397 / IMRU 509</strain>
    </source>
</reference>
<feature type="compositionally biased region" description="Gly residues" evidence="7">
    <location>
        <begin position="12"/>
        <end position="33"/>
    </location>
</feature>
<gene>
    <name evidence="10" type="ordered locus">Ndas_1048</name>
</gene>